<name>A0ABP7GX25_9FLAO</name>
<gene>
    <name evidence="2" type="ORF">GCM10022271_03300</name>
</gene>
<evidence type="ECO:0000259" key="1">
    <source>
        <dbReference type="Pfam" id="PF14129"/>
    </source>
</evidence>
<dbReference type="PROSITE" id="PS51257">
    <property type="entry name" value="PROKAR_LIPOPROTEIN"/>
    <property type="match status" value="1"/>
</dbReference>
<dbReference type="InterPro" id="IPR025381">
    <property type="entry name" value="DUF4296"/>
</dbReference>
<evidence type="ECO:0000313" key="3">
    <source>
        <dbReference type="Proteomes" id="UP001501456"/>
    </source>
</evidence>
<protein>
    <recommendedName>
        <fullName evidence="1">DUF4296 domain-containing protein</fullName>
    </recommendedName>
</protein>
<organism evidence="2 3">
    <name type="scientific">Corallibacter vietnamensis</name>
    <dbReference type="NCBI Taxonomy" id="904130"/>
    <lineage>
        <taxon>Bacteria</taxon>
        <taxon>Pseudomonadati</taxon>
        <taxon>Bacteroidota</taxon>
        <taxon>Flavobacteriia</taxon>
        <taxon>Flavobacteriales</taxon>
        <taxon>Flavobacteriaceae</taxon>
        <taxon>Corallibacter</taxon>
    </lineage>
</organism>
<proteinExistence type="predicted"/>
<dbReference type="Pfam" id="PF14129">
    <property type="entry name" value="DUF4296"/>
    <property type="match status" value="1"/>
</dbReference>
<dbReference type="EMBL" id="BAABBI010000001">
    <property type="protein sequence ID" value="GAA3774520.1"/>
    <property type="molecule type" value="Genomic_DNA"/>
</dbReference>
<comment type="caution">
    <text evidence="2">The sequence shown here is derived from an EMBL/GenBank/DDBJ whole genome shotgun (WGS) entry which is preliminary data.</text>
</comment>
<keyword evidence="3" id="KW-1185">Reference proteome</keyword>
<sequence length="152" mass="17303">MKNVIRLFVILVLISACKGIDKPDKPDNLLSKQEMVNVLIDLSLISSAKGVNKKTLENSLVSPKAFIYKKHHIDSLQFALSNQYYAYNSEVYSEILNQVSDSLNILKEIYQKLENEELMKKVEEDSIKGKKLGDSLKLAKHKNKKKKPAKIL</sequence>
<dbReference type="Proteomes" id="UP001501456">
    <property type="component" value="Unassembled WGS sequence"/>
</dbReference>
<evidence type="ECO:0000313" key="2">
    <source>
        <dbReference type="EMBL" id="GAA3774520.1"/>
    </source>
</evidence>
<feature type="domain" description="DUF4296" evidence="1">
    <location>
        <begin position="26"/>
        <end position="106"/>
    </location>
</feature>
<dbReference type="RefSeq" id="WP_344726397.1">
    <property type="nucleotide sequence ID" value="NZ_BAABBI010000001.1"/>
</dbReference>
<reference evidence="3" key="1">
    <citation type="journal article" date="2019" name="Int. J. Syst. Evol. Microbiol.">
        <title>The Global Catalogue of Microorganisms (GCM) 10K type strain sequencing project: providing services to taxonomists for standard genome sequencing and annotation.</title>
        <authorList>
            <consortium name="The Broad Institute Genomics Platform"/>
            <consortium name="The Broad Institute Genome Sequencing Center for Infectious Disease"/>
            <person name="Wu L."/>
            <person name="Ma J."/>
        </authorList>
    </citation>
    <scope>NUCLEOTIDE SEQUENCE [LARGE SCALE GENOMIC DNA]</scope>
    <source>
        <strain evidence="3">JCM 17525</strain>
    </source>
</reference>
<accession>A0ABP7GX25</accession>